<sequence>MAAAPSASSVSSAPWWQRALPHVLAVLFFVVLACVYFSPIVFEGKSLIQHDITQFQGGAHEAQEYAKVMGREALWTNSMFSGMPTYLISLHFPGDWSGYLQKALTLGLPAVVANLFLALLCGYLLLVVLGIRPLVAVAGAVALGFSSYNLAILAAGHNTKSLALAYAPLVLGGLLVAYRRDKWLGAALFAVGFTLNMRANHLQITYYLLLLVAILGIIELVAAARAGGLPEFLKRTALLGLGAALAVGVSFGRLYTTLEYSKYSNRGRSELKAPPPTVPGQAPATDPDDTSTGVNRDYAFQYSYGVGETITLLIPNFYGGASSMPLGSDSNLAKAGLPAEYLAAMPTYWGQQIYTAGPVYMGAVVCFLFILGLFVVDRRIRYWLLAGTVLSVLLAWGKNFETFNYLIFDWLPGYNKFRAVSMALVIAQLAMPILGALALSRVLGGGIKNEELKIKNASLVAGQLNDQKQALIFNSSFLIQKVLYAGAIAAGLCVLAYLASFSFDFAAPIDGELTKQGFTPQLLGALRADRADLLRNDVWRGLLFIGAALGVLYFHLKGRLSMAPAAGIMVLLVLVDLWGVDKRYLGTDKFQSGTIAASFQPTPADELILRDKDLSYRVLNMQNPFNEAQTSYFHKSIGGYHGAKLRRYQDLIERQISNNNQQVLNMLNTRYLITGDAKQPVQRNPGALGNAWFVSQVKTVKSPDEEMAALNTLNPATEAVVDVSKFPQQKAATYEAAGASIALTNYSPDELKYRYNAPHDGLVVFSEIYYAEGWQAYIDGKPVPHLRADYVLRALPVPAGSHTIEFKFAPKSYVVGNGVSLAASLALLLVMVGAGVYAVRRQRVADATGAATLVA</sequence>
<dbReference type="InterPro" id="IPR018580">
    <property type="entry name" value="Uncharacterised_YfhO"/>
</dbReference>
<organism evidence="3 4">
    <name type="scientific">Hymenobacter montanus</name>
    <dbReference type="NCBI Taxonomy" id="2771359"/>
    <lineage>
        <taxon>Bacteria</taxon>
        <taxon>Pseudomonadati</taxon>
        <taxon>Bacteroidota</taxon>
        <taxon>Cytophagia</taxon>
        <taxon>Cytophagales</taxon>
        <taxon>Hymenobacteraceae</taxon>
        <taxon>Hymenobacter</taxon>
    </lineage>
</organism>
<feature type="transmembrane region" description="Helical" evidence="2">
    <location>
        <begin position="538"/>
        <end position="556"/>
    </location>
</feature>
<feature type="transmembrane region" description="Helical" evidence="2">
    <location>
        <begin position="819"/>
        <end position="839"/>
    </location>
</feature>
<dbReference type="EMBL" id="JACXAD010000039">
    <property type="protein sequence ID" value="MBD2770445.1"/>
    <property type="molecule type" value="Genomic_DNA"/>
</dbReference>
<feature type="transmembrane region" description="Helical" evidence="2">
    <location>
        <begin position="482"/>
        <end position="503"/>
    </location>
</feature>
<evidence type="ECO:0000256" key="2">
    <source>
        <dbReference type="SAM" id="Phobius"/>
    </source>
</evidence>
<keyword evidence="2" id="KW-0812">Transmembrane</keyword>
<feature type="transmembrane region" description="Helical" evidence="2">
    <location>
        <begin position="353"/>
        <end position="375"/>
    </location>
</feature>
<reference evidence="3" key="1">
    <citation type="submission" date="2020-09" db="EMBL/GenBank/DDBJ databases">
        <authorList>
            <person name="Kim M.K."/>
        </authorList>
    </citation>
    <scope>NUCLEOTIDE SEQUENCE</scope>
    <source>
        <strain evidence="3">BT664</strain>
    </source>
</reference>
<dbReference type="Pfam" id="PF09586">
    <property type="entry name" value="YfhO"/>
    <property type="match status" value="1"/>
</dbReference>
<feature type="transmembrane region" description="Helical" evidence="2">
    <location>
        <begin position="134"/>
        <end position="155"/>
    </location>
</feature>
<keyword evidence="4" id="KW-1185">Reference proteome</keyword>
<feature type="region of interest" description="Disordered" evidence="1">
    <location>
        <begin position="267"/>
        <end position="293"/>
    </location>
</feature>
<accession>A0A927BHP7</accession>
<feature type="transmembrane region" description="Helical" evidence="2">
    <location>
        <begin position="563"/>
        <end position="580"/>
    </location>
</feature>
<dbReference type="Proteomes" id="UP000612233">
    <property type="component" value="Unassembled WGS sequence"/>
</dbReference>
<evidence type="ECO:0000256" key="1">
    <source>
        <dbReference type="SAM" id="MobiDB-lite"/>
    </source>
</evidence>
<feature type="transmembrane region" description="Helical" evidence="2">
    <location>
        <begin position="161"/>
        <end position="178"/>
    </location>
</feature>
<feature type="transmembrane region" description="Helical" evidence="2">
    <location>
        <begin position="419"/>
        <end position="439"/>
    </location>
</feature>
<comment type="caution">
    <text evidence="3">The sequence shown here is derived from an EMBL/GenBank/DDBJ whole genome shotgun (WGS) entry which is preliminary data.</text>
</comment>
<dbReference type="AlphaFoldDB" id="A0A927BHP7"/>
<keyword evidence="2" id="KW-0472">Membrane</keyword>
<feature type="transmembrane region" description="Helical" evidence="2">
    <location>
        <begin position="104"/>
        <end position="127"/>
    </location>
</feature>
<dbReference type="RefSeq" id="WP_191007251.1">
    <property type="nucleotide sequence ID" value="NZ_JACXAD010000039.1"/>
</dbReference>
<feature type="transmembrane region" description="Helical" evidence="2">
    <location>
        <begin position="73"/>
        <end position="92"/>
    </location>
</feature>
<feature type="transmembrane region" description="Helical" evidence="2">
    <location>
        <begin position="236"/>
        <end position="255"/>
    </location>
</feature>
<dbReference type="PANTHER" id="PTHR38454:SF1">
    <property type="entry name" value="INTEGRAL MEMBRANE PROTEIN"/>
    <property type="match status" value="1"/>
</dbReference>
<evidence type="ECO:0000313" key="4">
    <source>
        <dbReference type="Proteomes" id="UP000612233"/>
    </source>
</evidence>
<feature type="transmembrane region" description="Helical" evidence="2">
    <location>
        <begin position="205"/>
        <end position="224"/>
    </location>
</feature>
<protein>
    <submittedName>
        <fullName evidence="3">YfhO family protein</fullName>
    </submittedName>
</protein>
<feature type="transmembrane region" description="Helical" evidence="2">
    <location>
        <begin position="382"/>
        <end position="399"/>
    </location>
</feature>
<name>A0A927BHP7_9BACT</name>
<feature type="transmembrane region" description="Helical" evidence="2">
    <location>
        <begin position="20"/>
        <end position="42"/>
    </location>
</feature>
<proteinExistence type="predicted"/>
<evidence type="ECO:0000313" key="3">
    <source>
        <dbReference type="EMBL" id="MBD2770445.1"/>
    </source>
</evidence>
<dbReference type="PANTHER" id="PTHR38454">
    <property type="entry name" value="INTEGRAL MEMBRANE PROTEIN-RELATED"/>
    <property type="match status" value="1"/>
</dbReference>
<gene>
    <name evidence="3" type="ORF">IC235_21375</name>
</gene>
<keyword evidence="2" id="KW-1133">Transmembrane helix</keyword>